<dbReference type="EMBL" id="BLWC01000001">
    <property type="protein sequence ID" value="GFM98245.1"/>
    <property type="molecule type" value="Genomic_DNA"/>
</dbReference>
<evidence type="ECO:0000256" key="1">
    <source>
        <dbReference type="SAM" id="MobiDB-lite"/>
    </source>
</evidence>
<keyword evidence="3" id="KW-1185">Reference proteome</keyword>
<accession>A0A7J0C6T2</accession>
<evidence type="ECO:0000313" key="2">
    <source>
        <dbReference type="EMBL" id="GFM98245.1"/>
    </source>
</evidence>
<protein>
    <submittedName>
        <fullName evidence="2">Uncharacterized protein</fullName>
    </submittedName>
</protein>
<dbReference type="AlphaFoldDB" id="A0A7J0C6T2"/>
<evidence type="ECO:0000313" key="3">
    <source>
        <dbReference type="Proteomes" id="UP000498980"/>
    </source>
</evidence>
<feature type="compositionally biased region" description="Low complexity" evidence="1">
    <location>
        <begin position="38"/>
        <end position="47"/>
    </location>
</feature>
<sequence length="61" mass="6266">MGVDEPLFGEGGQEFVQIAVDVTDHVEGAPPRPGGRPLPGEGRAPGLSSRLITGRSRSVGV</sequence>
<feature type="region of interest" description="Disordered" evidence="1">
    <location>
        <begin position="24"/>
        <end position="61"/>
    </location>
</feature>
<reference evidence="2 3" key="1">
    <citation type="submission" date="2020-05" db="EMBL/GenBank/DDBJ databases">
        <title>Whole genome shotgun sequence of Streptomyces fulvorobeus NBRC 15897.</title>
        <authorList>
            <person name="Komaki H."/>
            <person name="Tamura T."/>
        </authorList>
    </citation>
    <scope>NUCLEOTIDE SEQUENCE [LARGE SCALE GENOMIC DNA]</scope>
    <source>
        <strain evidence="2 3">NBRC 15897</strain>
    </source>
</reference>
<comment type="caution">
    <text evidence="2">The sequence shown here is derived from an EMBL/GenBank/DDBJ whole genome shotgun (WGS) entry which is preliminary data.</text>
</comment>
<organism evidence="2 3">
    <name type="scientific">Streptomyces fulvorobeus</name>
    <dbReference type="NCBI Taxonomy" id="284028"/>
    <lineage>
        <taxon>Bacteria</taxon>
        <taxon>Bacillati</taxon>
        <taxon>Actinomycetota</taxon>
        <taxon>Actinomycetes</taxon>
        <taxon>Kitasatosporales</taxon>
        <taxon>Streptomycetaceae</taxon>
        <taxon>Streptomyces</taxon>
    </lineage>
</organism>
<gene>
    <name evidence="2" type="ORF">Sfulv_30560</name>
</gene>
<proteinExistence type="predicted"/>
<name>A0A7J0C6T2_9ACTN</name>
<dbReference type="Proteomes" id="UP000498980">
    <property type="component" value="Unassembled WGS sequence"/>
</dbReference>